<protein>
    <submittedName>
        <fullName evidence="2">NAD(P)-binding domain-containing protein</fullName>
    </submittedName>
</protein>
<dbReference type="RefSeq" id="WP_339561767.1">
    <property type="nucleotide sequence ID" value="NZ_JBBGZH010000002.1"/>
</dbReference>
<dbReference type="Pfam" id="PF03807">
    <property type="entry name" value="F420_oxidored"/>
    <property type="match status" value="1"/>
</dbReference>
<dbReference type="Gene3D" id="3.40.50.720">
    <property type="entry name" value="NAD(P)-binding Rossmann-like Domain"/>
    <property type="match status" value="1"/>
</dbReference>
<accession>A0ABU8PKN7</accession>
<comment type="caution">
    <text evidence="2">The sequence shown here is derived from an EMBL/GenBank/DDBJ whole genome shotgun (WGS) entry which is preliminary data.</text>
</comment>
<gene>
    <name evidence="2" type="ORF">WH297_24095</name>
</gene>
<evidence type="ECO:0000313" key="2">
    <source>
        <dbReference type="EMBL" id="MEJ5022798.1"/>
    </source>
</evidence>
<dbReference type="InterPro" id="IPR028939">
    <property type="entry name" value="P5C_Rdtase_cat_N"/>
</dbReference>
<dbReference type="EMBL" id="JBBGZH010000002">
    <property type="protein sequence ID" value="MEJ5022798.1"/>
    <property type="molecule type" value="Genomic_DNA"/>
</dbReference>
<dbReference type="Proteomes" id="UP001375812">
    <property type="component" value="Unassembled WGS sequence"/>
</dbReference>
<evidence type="ECO:0000313" key="3">
    <source>
        <dbReference type="Proteomes" id="UP001375812"/>
    </source>
</evidence>
<feature type="domain" description="Pyrroline-5-carboxylate reductase catalytic N-terminal" evidence="1">
    <location>
        <begin position="16"/>
        <end position="103"/>
    </location>
</feature>
<sequence>MWSSSIDESSVSAPSIIGSGDMTKAVAGRIAKAGHIVEIVNRDSANARALADRLAAGAPTGTYGTVPAGDIVILTMPYRGIAAVGTDFGEALNGKVFIDVANPLPPTSRTL</sequence>
<organism evidence="2 3">
    <name type="scientific">Ochrobactrum vermis</name>
    <dbReference type="NCBI Taxonomy" id="1827297"/>
    <lineage>
        <taxon>Bacteria</taxon>
        <taxon>Pseudomonadati</taxon>
        <taxon>Pseudomonadota</taxon>
        <taxon>Alphaproteobacteria</taxon>
        <taxon>Hyphomicrobiales</taxon>
        <taxon>Brucellaceae</taxon>
        <taxon>Brucella/Ochrobactrum group</taxon>
        <taxon>Ochrobactrum</taxon>
    </lineage>
</organism>
<proteinExistence type="predicted"/>
<dbReference type="SUPFAM" id="SSF51735">
    <property type="entry name" value="NAD(P)-binding Rossmann-fold domains"/>
    <property type="match status" value="1"/>
</dbReference>
<keyword evidence="3" id="KW-1185">Reference proteome</keyword>
<evidence type="ECO:0000259" key="1">
    <source>
        <dbReference type="Pfam" id="PF03807"/>
    </source>
</evidence>
<reference evidence="2 3" key="1">
    <citation type="submission" date="2023-12" db="EMBL/GenBank/DDBJ databases">
        <title>Gut-associated functions are favored during microbiome assembly across C. elegans life.</title>
        <authorList>
            <person name="Zimmermann J."/>
        </authorList>
    </citation>
    <scope>NUCLEOTIDE SEQUENCE [LARGE SCALE GENOMIC DNA]</scope>
    <source>
        <strain evidence="2 3">MYb71</strain>
    </source>
</reference>
<name>A0ABU8PKN7_9HYPH</name>
<dbReference type="InterPro" id="IPR036291">
    <property type="entry name" value="NAD(P)-bd_dom_sf"/>
</dbReference>